<evidence type="ECO:0000313" key="1">
    <source>
        <dbReference type="EMBL" id="MBY8879756.1"/>
    </source>
</evidence>
<proteinExistence type="predicted"/>
<keyword evidence="2" id="KW-1185">Reference proteome</keyword>
<accession>A0ABS7Q9E8</accession>
<protein>
    <recommendedName>
        <fullName evidence="3">DUF2742 domain-containing protein</fullName>
    </recommendedName>
</protein>
<comment type="caution">
    <text evidence="1">The sequence shown here is derived from an EMBL/GenBank/DDBJ whole genome shotgun (WGS) entry which is preliminary data.</text>
</comment>
<evidence type="ECO:0008006" key="3">
    <source>
        <dbReference type="Google" id="ProtNLM"/>
    </source>
</evidence>
<name>A0ABS7Q9E8_9ACTN</name>
<gene>
    <name evidence="1" type="ORF">K7862_19235</name>
</gene>
<reference evidence="1 2" key="1">
    <citation type="submission" date="2021-08" db="EMBL/GenBank/DDBJ databases">
        <title>WGS of actinomycetes from Thailand.</title>
        <authorList>
            <person name="Thawai C."/>
        </authorList>
    </citation>
    <scope>NUCLEOTIDE SEQUENCE [LARGE SCALE GENOMIC DNA]</scope>
    <source>
        <strain evidence="1 2">PLK6-54</strain>
    </source>
</reference>
<sequence>MTDLDLGDLPRYGSRAWLQLTADDPKRAAAILVAAEQWRRHHIEQRWLDELGEYDPVAWWQEVTRDADAEAVKLARHLRGMRTQRELRNAASKCEAIPVRASNGWPPVAVPGRPGWRRCLVNGQQTDLNSAPQETAA</sequence>
<dbReference type="Proteomes" id="UP000778578">
    <property type="component" value="Unassembled WGS sequence"/>
</dbReference>
<dbReference type="EMBL" id="JAINZZ010000023">
    <property type="protein sequence ID" value="MBY8879756.1"/>
    <property type="molecule type" value="Genomic_DNA"/>
</dbReference>
<organism evidence="1 2">
    <name type="scientific">Actinacidiphila acidipaludis</name>
    <dbReference type="NCBI Taxonomy" id="2873382"/>
    <lineage>
        <taxon>Bacteria</taxon>
        <taxon>Bacillati</taxon>
        <taxon>Actinomycetota</taxon>
        <taxon>Actinomycetes</taxon>
        <taxon>Kitasatosporales</taxon>
        <taxon>Streptomycetaceae</taxon>
        <taxon>Actinacidiphila</taxon>
    </lineage>
</organism>
<evidence type="ECO:0000313" key="2">
    <source>
        <dbReference type="Proteomes" id="UP000778578"/>
    </source>
</evidence>